<keyword evidence="4" id="KW-1185">Reference proteome</keyword>
<dbReference type="Proteomes" id="UP001336020">
    <property type="component" value="Unassembled WGS sequence"/>
</dbReference>
<comment type="caution">
    <text evidence="3">The sequence shown here is derived from an EMBL/GenBank/DDBJ whole genome shotgun (WGS) entry which is preliminary data.</text>
</comment>
<dbReference type="InterPro" id="IPR052350">
    <property type="entry name" value="Metallo-dep_Lactonases"/>
</dbReference>
<name>A0ABU7LL76_9NOCA</name>
<dbReference type="Gene3D" id="3.20.20.140">
    <property type="entry name" value="Metal-dependent hydrolases"/>
    <property type="match status" value="1"/>
</dbReference>
<sequence>MAEISIVDPHVHFWLPSARPWYPLMQEPDPARPSTLGDLRRMAHDYTAADYRVDSAGFDVTALVHVSATSRRGAHLRELDWLDGMARGEGRPAAAIGTIESDTDWARIESELDAQRCSPLFRGIRVLRGLDPSTATTAALLDHLEKHALIFDLVAHPHSMSRWAETLRAHENLTVVLEHAGWPISAADFDDWSWGMARLGELPNVHCKISGLGMTVHTLDATVQRPWVQRCLEVFGPRRAMFASNFPVDRMYGEFGRLYDGYFTAAEQYDPTDQEALFATNARRIYRSDESRP</sequence>
<dbReference type="InterPro" id="IPR032466">
    <property type="entry name" value="Metal_Hydrolase"/>
</dbReference>
<comment type="similarity">
    <text evidence="1">Belongs to the metallo-dependent hydrolases superfamily.</text>
</comment>
<proteinExistence type="inferred from homology"/>
<gene>
    <name evidence="3" type="ORF">Q7514_31080</name>
</gene>
<evidence type="ECO:0000313" key="3">
    <source>
        <dbReference type="EMBL" id="MEE2061979.1"/>
    </source>
</evidence>
<dbReference type="Pfam" id="PF04909">
    <property type="entry name" value="Amidohydro_2"/>
    <property type="match status" value="1"/>
</dbReference>
<evidence type="ECO:0000259" key="2">
    <source>
        <dbReference type="Pfam" id="PF04909"/>
    </source>
</evidence>
<dbReference type="PANTHER" id="PTHR43569:SF1">
    <property type="entry name" value="BLL3371 PROTEIN"/>
    <property type="match status" value="1"/>
</dbReference>
<organism evidence="3 4">
    <name type="scientific">Rhodococcus artemisiae</name>
    <dbReference type="NCBI Taxonomy" id="714159"/>
    <lineage>
        <taxon>Bacteria</taxon>
        <taxon>Bacillati</taxon>
        <taxon>Actinomycetota</taxon>
        <taxon>Actinomycetes</taxon>
        <taxon>Mycobacteriales</taxon>
        <taxon>Nocardiaceae</taxon>
        <taxon>Rhodococcus</taxon>
    </lineage>
</organism>
<evidence type="ECO:0000256" key="1">
    <source>
        <dbReference type="ARBA" id="ARBA00038310"/>
    </source>
</evidence>
<dbReference type="InterPro" id="IPR006680">
    <property type="entry name" value="Amidohydro-rel"/>
</dbReference>
<dbReference type="EMBL" id="JAUTXY010000025">
    <property type="protein sequence ID" value="MEE2061979.1"/>
    <property type="molecule type" value="Genomic_DNA"/>
</dbReference>
<dbReference type="RefSeq" id="WP_330137108.1">
    <property type="nucleotide sequence ID" value="NZ_JAUTXY010000025.1"/>
</dbReference>
<dbReference type="PANTHER" id="PTHR43569">
    <property type="entry name" value="AMIDOHYDROLASE"/>
    <property type="match status" value="1"/>
</dbReference>
<dbReference type="SUPFAM" id="SSF51556">
    <property type="entry name" value="Metallo-dependent hydrolases"/>
    <property type="match status" value="1"/>
</dbReference>
<reference evidence="3 4" key="1">
    <citation type="submission" date="2023-07" db="EMBL/GenBank/DDBJ databases">
        <authorList>
            <person name="Girao M."/>
            <person name="Carvalho M.F."/>
        </authorList>
    </citation>
    <scope>NUCLEOTIDE SEQUENCE [LARGE SCALE GENOMIC DNA]</scope>
    <source>
        <strain evidence="3 4">YIM65754</strain>
    </source>
</reference>
<accession>A0ABU7LL76</accession>
<feature type="domain" description="Amidohydrolase-related" evidence="2">
    <location>
        <begin position="7"/>
        <end position="287"/>
    </location>
</feature>
<protein>
    <submittedName>
        <fullName evidence="3">Amidohydrolase family protein</fullName>
    </submittedName>
</protein>
<evidence type="ECO:0000313" key="4">
    <source>
        <dbReference type="Proteomes" id="UP001336020"/>
    </source>
</evidence>